<keyword evidence="5" id="KW-1185">Reference proteome</keyword>
<evidence type="ECO:0000313" key="4">
    <source>
        <dbReference type="EMBL" id="RIB21048.1"/>
    </source>
</evidence>
<organism evidence="4 5">
    <name type="scientific">Gigaspora rosea</name>
    <dbReference type="NCBI Taxonomy" id="44941"/>
    <lineage>
        <taxon>Eukaryota</taxon>
        <taxon>Fungi</taxon>
        <taxon>Fungi incertae sedis</taxon>
        <taxon>Mucoromycota</taxon>
        <taxon>Glomeromycotina</taxon>
        <taxon>Glomeromycetes</taxon>
        <taxon>Diversisporales</taxon>
        <taxon>Gigasporaceae</taxon>
        <taxon>Gigaspora</taxon>
    </lineage>
</organism>
<keyword evidence="2" id="KW-0436">Ligase</keyword>
<dbReference type="InterPro" id="IPR045851">
    <property type="entry name" value="AMP-bd_C_sf"/>
</dbReference>
<comment type="similarity">
    <text evidence="1">Belongs to the ATP-dependent AMP-binding enzyme family.</text>
</comment>
<dbReference type="AlphaFoldDB" id="A0A397VGW6"/>
<gene>
    <name evidence="4" type="ORF">C2G38_1963034</name>
</gene>
<comment type="caution">
    <text evidence="4">The sequence shown here is derived from an EMBL/GenBank/DDBJ whole genome shotgun (WGS) entry which is preliminary data.</text>
</comment>
<sequence length="94" mass="10720">YVAPRELESILFKHDAVLDAAATGHFSEKEATEVPIAFKSQVLAEKIQSFVNEKVEPHKKLRGGVRFIHRIPKIEAGKTLRRVLKEQLKNDKMI</sequence>
<dbReference type="GO" id="GO:0016405">
    <property type="term" value="F:CoA-ligase activity"/>
    <property type="evidence" value="ECO:0007669"/>
    <property type="project" value="TreeGrafter"/>
</dbReference>
<accession>A0A397VGW6</accession>
<evidence type="ECO:0000259" key="3">
    <source>
        <dbReference type="Pfam" id="PF13193"/>
    </source>
</evidence>
<dbReference type="Gene3D" id="3.30.300.30">
    <property type="match status" value="1"/>
</dbReference>
<name>A0A397VGW6_9GLOM</name>
<dbReference type="PANTHER" id="PTHR24096:SF149">
    <property type="entry name" value="AMP-BINDING DOMAIN-CONTAINING PROTEIN-RELATED"/>
    <property type="match status" value="1"/>
</dbReference>
<dbReference type="PANTHER" id="PTHR24096">
    <property type="entry name" value="LONG-CHAIN-FATTY-ACID--COA LIGASE"/>
    <property type="match status" value="1"/>
</dbReference>
<dbReference type="EMBL" id="QKWP01000382">
    <property type="protein sequence ID" value="RIB21048.1"/>
    <property type="molecule type" value="Genomic_DNA"/>
</dbReference>
<proteinExistence type="inferred from homology"/>
<dbReference type="Pfam" id="PF13193">
    <property type="entry name" value="AMP-binding_C"/>
    <property type="match status" value="1"/>
</dbReference>
<dbReference type="STRING" id="44941.A0A397VGW6"/>
<evidence type="ECO:0000256" key="1">
    <source>
        <dbReference type="ARBA" id="ARBA00006432"/>
    </source>
</evidence>
<evidence type="ECO:0000256" key="2">
    <source>
        <dbReference type="ARBA" id="ARBA00022598"/>
    </source>
</evidence>
<dbReference type="InterPro" id="IPR025110">
    <property type="entry name" value="AMP-bd_C"/>
</dbReference>
<feature type="non-terminal residue" evidence="4">
    <location>
        <position position="1"/>
    </location>
</feature>
<dbReference type="OrthoDB" id="1898221at2759"/>
<dbReference type="Proteomes" id="UP000266673">
    <property type="component" value="Unassembled WGS sequence"/>
</dbReference>
<protein>
    <recommendedName>
        <fullName evidence="3">AMP-binding enzyme C-terminal domain-containing protein</fullName>
    </recommendedName>
</protein>
<feature type="domain" description="AMP-binding enzyme C-terminal" evidence="3">
    <location>
        <begin position="6"/>
        <end position="78"/>
    </location>
</feature>
<dbReference type="SUPFAM" id="SSF56801">
    <property type="entry name" value="Acetyl-CoA synthetase-like"/>
    <property type="match status" value="1"/>
</dbReference>
<evidence type="ECO:0000313" key="5">
    <source>
        <dbReference type="Proteomes" id="UP000266673"/>
    </source>
</evidence>
<reference evidence="4 5" key="1">
    <citation type="submission" date="2018-06" db="EMBL/GenBank/DDBJ databases">
        <title>Comparative genomics reveals the genomic features of Rhizophagus irregularis, R. cerebriforme, R. diaphanum and Gigaspora rosea, and their symbiotic lifestyle signature.</title>
        <authorList>
            <person name="Morin E."/>
            <person name="San Clemente H."/>
            <person name="Chen E.C.H."/>
            <person name="De La Providencia I."/>
            <person name="Hainaut M."/>
            <person name="Kuo A."/>
            <person name="Kohler A."/>
            <person name="Murat C."/>
            <person name="Tang N."/>
            <person name="Roy S."/>
            <person name="Loubradou J."/>
            <person name="Henrissat B."/>
            <person name="Grigoriev I.V."/>
            <person name="Corradi N."/>
            <person name="Roux C."/>
            <person name="Martin F.M."/>
        </authorList>
    </citation>
    <scope>NUCLEOTIDE SEQUENCE [LARGE SCALE GENOMIC DNA]</scope>
    <source>
        <strain evidence="4 5">DAOM 194757</strain>
    </source>
</reference>